<feature type="domain" description="T6SS Phospholipase effector Tle1-like catalytic" evidence="2">
    <location>
        <begin position="177"/>
        <end position="219"/>
    </location>
</feature>
<dbReference type="InterPro" id="IPR018712">
    <property type="entry name" value="Tle1-like_cat"/>
</dbReference>
<dbReference type="Pfam" id="PF09994">
    <property type="entry name" value="T6SS_Tle1-like_cat"/>
    <property type="match status" value="2"/>
</dbReference>
<feature type="region of interest" description="Disordered" evidence="1">
    <location>
        <begin position="304"/>
        <end position="324"/>
    </location>
</feature>
<evidence type="ECO:0000313" key="3">
    <source>
        <dbReference type="EMBL" id="QRW26414.1"/>
    </source>
</evidence>
<feature type="domain" description="T6SS Phospholipase effector Tle1-like catalytic" evidence="2">
    <location>
        <begin position="220"/>
        <end position="268"/>
    </location>
</feature>
<sequence>MTQHLEFRTVLIKCYNLCELHADLQPGSNQIQVTATLDSSYDIHAFACKGHSTFDLTPYVGVRNSMLFWDDTGGQNRQYKGFQKVWVEKSHERQTLEVEFDDSRTHFLRLDNRLDVVPYYDPVSKLSFLRLGLKPKRSKRSIVLCFDGTANHFSKQNTNIVKMMELLKKSNPSEQVFYAKVIDGYRYLMDTYQEGDQISIFGFSRGAYTARALAGMLHAALALDETRGHFIPSVWDHARTRHEHGQTAVEVWFKGSHTDVGGGSPLTDVTRRNIASRAISKGFNMIRQRFNSLIKRLQWVKDSGRQNGDPIPENEPPNDDTPARLPDMSYISLRWMVHQIVSIPELFIIFDPYSLNCYRRAQILDRPAEGDQEKAEQDVTSKRHSLDDFDAQKDPYEATEGSPWWWLLEILPVPKLSQRNKNRSEIGTTYRPNIGAGRWIHNFPGDSIRLHSSAHHQKSAKAYTPKAKWQEESIAVIEDPRG</sequence>
<dbReference type="GeneID" id="67034353"/>
<dbReference type="Proteomes" id="UP000650533">
    <property type="component" value="Chromosome 15"/>
</dbReference>
<gene>
    <name evidence="3" type="ORF">RhiXN_12075</name>
</gene>
<accession>A0A8H8T218</accession>
<evidence type="ECO:0000259" key="2">
    <source>
        <dbReference type="Pfam" id="PF09994"/>
    </source>
</evidence>
<dbReference type="EMBL" id="CP059672">
    <property type="protein sequence ID" value="QRW26414.1"/>
    <property type="molecule type" value="Genomic_DNA"/>
</dbReference>
<dbReference type="PANTHER" id="PTHR33840">
    <property type="match status" value="1"/>
</dbReference>
<name>A0A8H8T218_9AGAM</name>
<dbReference type="KEGG" id="rsx:RhiXN_12075"/>
<dbReference type="RefSeq" id="XP_043186651.1">
    <property type="nucleotide sequence ID" value="XM_043331890.1"/>
</dbReference>
<evidence type="ECO:0000256" key="1">
    <source>
        <dbReference type="SAM" id="MobiDB-lite"/>
    </source>
</evidence>
<organism evidence="3 4">
    <name type="scientific">Rhizoctonia solani</name>
    <dbReference type="NCBI Taxonomy" id="456999"/>
    <lineage>
        <taxon>Eukaryota</taxon>
        <taxon>Fungi</taxon>
        <taxon>Dikarya</taxon>
        <taxon>Basidiomycota</taxon>
        <taxon>Agaricomycotina</taxon>
        <taxon>Agaricomycetes</taxon>
        <taxon>Cantharellales</taxon>
        <taxon>Ceratobasidiaceae</taxon>
        <taxon>Rhizoctonia</taxon>
    </lineage>
</organism>
<protein>
    <recommendedName>
        <fullName evidence="2">T6SS Phospholipase effector Tle1-like catalytic domain-containing protein</fullName>
    </recommendedName>
</protein>
<dbReference type="SUPFAM" id="SSF53474">
    <property type="entry name" value="alpha/beta-Hydrolases"/>
    <property type="match status" value="1"/>
</dbReference>
<dbReference type="PANTHER" id="PTHR33840:SF1">
    <property type="entry name" value="TLE1 PHOSPHOLIPASE DOMAIN-CONTAINING PROTEIN"/>
    <property type="match status" value="1"/>
</dbReference>
<proteinExistence type="predicted"/>
<dbReference type="AlphaFoldDB" id="A0A8H8T218"/>
<evidence type="ECO:0000313" key="4">
    <source>
        <dbReference type="Proteomes" id="UP000650533"/>
    </source>
</evidence>
<dbReference type="InterPro" id="IPR029058">
    <property type="entry name" value="AB_hydrolase_fold"/>
</dbReference>
<reference evidence="3" key="1">
    <citation type="submission" date="2020-05" db="EMBL/GenBank/DDBJ databases">
        <title>Evolutionary and genomic comparisons of hybrid uninucleate and nonhybrid Rhizoctonia fungi.</title>
        <authorList>
            <person name="Li C."/>
            <person name="Chen X."/>
        </authorList>
    </citation>
    <scope>NUCLEOTIDE SEQUENCE</scope>
    <source>
        <strain evidence="3">AG-1 IA</strain>
    </source>
</reference>